<evidence type="ECO:0008006" key="9">
    <source>
        <dbReference type="Google" id="ProtNLM"/>
    </source>
</evidence>
<comment type="subcellular location">
    <subcellularLocation>
        <location evidence="1">Membrane</location>
        <topology evidence="1">Multi-pass membrane protein</topology>
    </subcellularLocation>
</comment>
<evidence type="ECO:0000256" key="2">
    <source>
        <dbReference type="ARBA" id="ARBA00006325"/>
    </source>
</evidence>
<dbReference type="PANTHER" id="PTHR22779:SF6">
    <property type="entry name" value="SD17342P"/>
    <property type="match status" value="1"/>
</dbReference>
<evidence type="ECO:0000256" key="5">
    <source>
        <dbReference type="ARBA" id="ARBA00023136"/>
    </source>
</evidence>
<keyword evidence="3 6" id="KW-0812">Transmembrane</keyword>
<dbReference type="EMBL" id="CALTRL010005690">
    <property type="protein sequence ID" value="CAH7684879.1"/>
    <property type="molecule type" value="Genomic_DNA"/>
</dbReference>
<sequence>TYAAPPPGYVTPDWPGLYNPLKDGVYLYVPFTIWKFTLYWTLLLEGIVFITCGLFASFTLSRSQRWRYNQSIVGEEITATARQVRPRFHPNSQLVDHSSNASIITTIQRLPRKHQLPPRPSMYTLFIPPLIFTLASTISSVISGSLTGWAIAALYNSALLRTSTWVPAIWSAGLILIVIISSYSSVATVM</sequence>
<dbReference type="Proteomes" id="UP001153365">
    <property type="component" value="Unassembled WGS sequence"/>
</dbReference>
<organism evidence="7 8">
    <name type="scientific">Phakopsora pachyrhizi</name>
    <name type="common">Asian soybean rust disease fungus</name>
    <dbReference type="NCBI Taxonomy" id="170000"/>
    <lineage>
        <taxon>Eukaryota</taxon>
        <taxon>Fungi</taxon>
        <taxon>Dikarya</taxon>
        <taxon>Basidiomycota</taxon>
        <taxon>Pucciniomycotina</taxon>
        <taxon>Pucciniomycetes</taxon>
        <taxon>Pucciniales</taxon>
        <taxon>Phakopsoraceae</taxon>
        <taxon>Phakopsora</taxon>
    </lineage>
</organism>
<name>A0AAV0BEF1_PHAPC</name>
<comment type="caution">
    <text evidence="7">The sequence shown here is derived from an EMBL/GenBank/DDBJ whole genome shotgun (WGS) entry which is preliminary data.</text>
</comment>
<feature type="transmembrane region" description="Helical" evidence="6">
    <location>
        <begin position="122"/>
        <end position="155"/>
    </location>
</feature>
<keyword evidence="8" id="KW-1185">Reference proteome</keyword>
<feature type="transmembrane region" description="Helical" evidence="6">
    <location>
        <begin position="38"/>
        <end position="60"/>
    </location>
</feature>
<gene>
    <name evidence="7" type="ORF">PPACK8108_LOCUS19316</name>
</gene>
<evidence type="ECO:0000313" key="8">
    <source>
        <dbReference type="Proteomes" id="UP001153365"/>
    </source>
</evidence>
<dbReference type="PANTHER" id="PTHR22779">
    <property type="entry name" value="SD17342P"/>
    <property type="match status" value="1"/>
</dbReference>
<dbReference type="GO" id="GO:0016020">
    <property type="term" value="C:membrane"/>
    <property type="evidence" value="ECO:0007669"/>
    <property type="project" value="UniProtKB-SubCell"/>
</dbReference>
<accession>A0AAV0BEF1</accession>
<evidence type="ECO:0000256" key="3">
    <source>
        <dbReference type="ARBA" id="ARBA00022692"/>
    </source>
</evidence>
<evidence type="ECO:0000256" key="4">
    <source>
        <dbReference type="ARBA" id="ARBA00022989"/>
    </source>
</evidence>
<dbReference type="AlphaFoldDB" id="A0AAV0BEF1"/>
<reference evidence="7" key="1">
    <citation type="submission" date="2022-06" db="EMBL/GenBank/DDBJ databases">
        <authorList>
            <consortium name="SYNGENTA / RWTH Aachen University"/>
        </authorList>
    </citation>
    <scope>NUCLEOTIDE SEQUENCE</scope>
</reference>
<dbReference type="Pfam" id="PF10190">
    <property type="entry name" value="Tmemb_170"/>
    <property type="match status" value="1"/>
</dbReference>
<proteinExistence type="inferred from homology"/>
<protein>
    <recommendedName>
        <fullName evidence="9">Integral membrane protein</fullName>
    </recommendedName>
</protein>
<evidence type="ECO:0000313" key="7">
    <source>
        <dbReference type="EMBL" id="CAH7684879.1"/>
    </source>
</evidence>
<feature type="non-terminal residue" evidence="7">
    <location>
        <position position="1"/>
    </location>
</feature>
<keyword evidence="5 6" id="KW-0472">Membrane</keyword>
<comment type="similarity">
    <text evidence="2">Belongs to the TMEM170 family.</text>
</comment>
<evidence type="ECO:0000256" key="6">
    <source>
        <dbReference type="SAM" id="Phobius"/>
    </source>
</evidence>
<feature type="transmembrane region" description="Helical" evidence="6">
    <location>
        <begin position="167"/>
        <end position="189"/>
    </location>
</feature>
<dbReference type="InterPro" id="IPR019334">
    <property type="entry name" value="TMEM170A/B/YPR153W-like"/>
</dbReference>
<keyword evidence="4 6" id="KW-1133">Transmembrane helix</keyword>
<evidence type="ECO:0000256" key="1">
    <source>
        <dbReference type="ARBA" id="ARBA00004141"/>
    </source>
</evidence>